<dbReference type="Pfam" id="PF00808">
    <property type="entry name" value="CBFD_NFYB_HMF"/>
    <property type="match status" value="1"/>
</dbReference>
<dbReference type="GO" id="GO:0031507">
    <property type="term" value="P:heterochromatin formation"/>
    <property type="evidence" value="ECO:0007669"/>
    <property type="project" value="TreeGrafter"/>
</dbReference>
<dbReference type="InterPro" id="IPR003958">
    <property type="entry name" value="CBFA_NFYB_domain"/>
</dbReference>
<feature type="compositionally biased region" description="Basic and acidic residues" evidence="3">
    <location>
        <begin position="124"/>
        <end position="158"/>
    </location>
</feature>
<evidence type="ECO:0000256" key="1">
    <source>
        <dbReference type="ARBA" id="ARBA00004123"/>
    </source>
</evidence>
<gene>
    <name evidence="5" type="ORF">HAKA00212_LOCUS13672</name>
</gene>
<dbReference type="InterPro" id="IPR009072">
    <property type="entry name" value="Histone-fold"/>
</dbReference>
<evidence type="ECO:0000259" key="4">
    <source>
        <dbReference type="Pfam" id="PF00808"/>
    </source>
</evidence>
<protein>
    <recommendedName>
        <fullName evidence="4">Transcription factor CBF/NF-Y/archaeal histone domain-containing protein</fullName>
    </recommendedName>
</protein>
<dbReference type="EMBL" id="HBIU01029623">
    <property type="protein sequence ID" value="CAE0634932.1"/>
    <property type="molecule type" value="Transcribed_RNA"/>
</dbReference>
<organism evidence="5">
    <name type="scientific">Heterosigma akashiwo</name>
    <name type="common">Chromophytic alga</name>
    <name type="synonym">Heterosigma carterae</name>
    <dbReference type="NCBI Taxonomy" id="2829"/>
    <lineage>
        <taxon>Eukaryota</taxon>
        <taxon>Sar</taxon>
        <taxon>Stramenopiles</taxon>
        <taxon>Ochrophyta</taxon>
        <taxon>Raphidophyceae</taxon>
        <taxon>Chattonellales</taxon>
        <taxon>Chattonellaceae</taxon>
        <taxon>Heterosigma</taxon>
    </lineage>
</organism>
<evidence type="ECO:0000256" key="3">
    <source>
        <dbReference type="SAM" id="MobiDB-lite"/>
    </source>
</evidence>
<dbReference type="PANTHER" id="PTHR46172:SF1">
    <property type="entry name" value="DNA POLYMERASE EPSILON SUBUNIT 3"/>
    <property type="match status" value="1"/>
</dbReference>
<dbReference type="GO" id="GO:0008623">
    <property type="term" value="C:CHRAC"/>
    <property type="evidence" value="ECO:0007669"/>
    <property type="project" value="TreeGrafter"/>
</dbReference>
<feature type="compositionally biased region" description="Basic and acidic residues" evidence="3">
    <location>
        <begin position="26"/>
        <end position="35"/>
    </location>
</feature>
<dbReference type="CDD" id="cd22928">
    <property type="entry name" value="HFD_POLE3_DPB4"/>
    <property type="match status" value="1"/>
</dbReference>
<evidence type="ECO:0000313" key="5">
    <source>
        <dbReference type="EMBL" id="CAE0634932.1"/>
    </source>
</evidence>
<dbReference type="GO" id="GO:0006272">
    <property type="term" value="P:leading strand elongation"/>
    <property type="evidence" value="ECO:0007669"/>
    <property type="project" value="TreeGrafter"/>
</dbReference>
<dbReference type="AlphaFoldDB" id="A0A6V1RK43"/>
<dbReference type="Gene3D" id="1.10.20.10">
    <property type="entry name" value="Histone, subunit A"/>
    <property type="match status" value="1"/>
</dbReference>
<comment type="subcellular location">
    <subcellularLocation>
        <location evidence="1">Nucleus</location>
    </subcellularLocation>
</comment>
<dbReference type="GO" id="GO:0006974">
    <property type="term" value="P:DNA damage response"/>
    <property type="evidence" value="ECO:0007669"/>
    <property type="project" value="TreeGrafter"/>
</dbReference>
<proteinExistence type="predicted"/>
<reference evidence="5" key="1">
    <citation type="submission" date="2021-01" db="EMBL/GenBank/DDBJ databases">
        <authorList>
            <person name="Corre E."/>
            <person name="Pelletier E."/>
            <person name="Niang G."/>
            <person name="Scheremetjew M."/>
            <person name="Finn R."/>
            <person name="Kale V."/>
            <person name="Holt S."/>
            <person name="Cochrane G."/>
            <person name="Meng A."/>
            <person name="Brown T."/>
            <person name="Cohen L."/>
        </authorList>
    </citation>
    <scope>NUCLEOTIDE SEQUENCE</scope>
    <source>
        <strain evidence="5">CCMP3107</strain>
    </source>
</reference>
<feature type="region of interest" description="Disordered" evidence="3">
    <location>
        <begin position="1"/>
        <end position="37"/>
    </location>
</feature>
<accession>A0A6V1RK43</accession>
<evidence type="ECO:0000256" key="2">
    <source>
        <dbReference type="ARBA" id="ARBA00023242"/>
    </source>
</evidence>
<dbReference type="PANTHER" id="PTHR46172">
    <property type="entry name" value="DNA POLYMERASE EPSILON SUBUNIT 3"/>
    <property type="match status" value="1"/>
</dbReference>
<dbReference type="GO" id="GO:0046982">
    <property type="term" value="F:protein heterodimerization activity"/>
    <property type="evidence" value="ECO:0007669"/>
    <property type="project" value="InterPro"/>
</dbReference>
<dbReference type="SUPFAM" id="SSF47113">
    <property type="entry name" value="Histone-fold"/>
    <property type="match status" value="1"/>
</dbReference>
<dbReference type="InterPro" id="IPR051377">
    <property type="entry name" value="DNA_Pol-Epsilon_Subunit"/>
</dbReference>
<feature type="region of interest" description="Disordered" evidence="3">
    <location>
        <begin position="124"/>
        <end position="173"/>
    </location>
</feature>
<dbReference type="GO" id="GO:0008622">
    <property type="term" value="C:epsilon DNA polymerase complex"/>
    <property type="evidence" value="ECO:0007669"/>
    <property type="project" value="TreeGrafter"/>
</dbReference>
<sequence>MSETADSAPAPAPAPAPAAAAAPSAPKEKENKPPEFEPPQACIQRIVKAVLPDNIQIGKDAKAAFARAAGIFIMYLTACANDFCRESKRQTITGPDVMMAISELEFHDLVEPLKDFLEEFRKEQSAQKQAAKEKKEADAAENAKDGAGEGAEEGKESEATAMDTDEAAKSTDS</sequence>
<dbReference type="GO" id="GO:0031490">
    <property type="term" value="F:chromatin DNA binding"/>
    <property type="evidence" value="ECO:0007669"/>
    <property type="project" value="TreeGrafter"/>
</dbReference>
<name>A0A6V1RK43_HETAK</name>
<feature type="domain" description="Transcription factor CBF/NF-Y/archaeal histone" evidence="4">
    <location>
        <begin position="39"/>
        <end position="101"/>
    </location>
</feature>
<keyword evidence="2" id="KW-0539">Nucleus</keyword>